<reference evidence="3 4" key="1">
    <citation type="submission" date="2019-03" db="EMBL/GenBank/DDBJ databases">
        <authorList>
            <person name="Gaulin E."/>
            <person name="Dumas B."/>
        </authorList>
    </citation>
    <scope>NUCLEOTIDE SEQUENCE [LARGE SCALE GENOMIC DNA]</scope>
    <source>
        <strain evidence="3">CBS 568.67</strain>
    </source>
</reference>
<protein>
    <submittedName>
        <fullName evidence="3">Aste57867_3143 protein</fullName>
    </submittedName>
</protein>
<gene>
    <name evidence="3" type="primary">Aste57867_3143</name>
    <name evidence="2" type="ORF">As57867_003134</name>
    <name evidence="3" type="ORF">ASTE57867_3143</name>
</gene>
<evidence type="ECO:0000313" key="4">
    <source>
        <dbReference type="Proteomes" id="UP000332933"/>
    </source>
</evidence>
<feature type="coiled-coil region" evidence="1">
    <location>
        <begin position="27"/>
        <end position="61"/>
    </location>
</feature>
<evidence type="ECO:0000313" key="2">
    <source>
        <dbReference type="EMBL" id="KAF0715844.1"/>
    </source>
</evidence>
<dbReference type="Proteomes" id="UP000332933">
    <property type="component" value="Unassembled WGS sequence"/>
</dbReference>
<name>A0A485KBI7_9STRA</name>
<dbReference type="EMBL" id="CAADRA010000511">
    <property type="protein sequence ID" value="VFT80318.1"/>
    <property type="molecule type" value="Genomic_DNA"/>
</dbReference>
<accession>A0A485KBI7</accession>
<evidence type="ECO:0000313" key="3">
    <source>
        <dbReference type="EMBL" id="VFT80318.1"/>
    </source>
</evidence>
<dbReference type="AlphaFoldDB" id="A0A485KBI7"/>
<sequence length="353" mass="40512">MQHVDPLLLDTDEMKKFFECMRLRKYRADRKAVKQKLLQDVQRLEAELARLQLCSRKAKATKVPATALLDHNKSLRAHVDHQGRVARLLAAWVASHYLPERMPTRAGWIESTLVANPLTRRQGLQWLSDRVYHIAMQSVSRHPIGPSMADGVRAHVHLQDENSDDDDGLQIGGSEAHIQHTFFANVQDVANVIWSWDQCNCAYGSEVTEVVDNTLVYYRGNTFSGVSLRRVNRMYNEGHRVVFTQALVAEDECYAVADDELRIHGFVWNVIERVTDSVTRVRLSRYHAPPKTKHRLASVEEVAKLYMRPTDCDTLSRLVLAQRLRETVENMYNHVSNDFVRSMAKILDEQGQV</sequence>
<dbReference type="EMBL" id="VJMH01000511">
    <property type="protein sequence ID" value="KAF0715844.1"/>
    <property type="molecule type" value="Genomic_DNA"/>
</dbReference>
<keyword evidence="4" id="KW-1185">Reference proteome</keyword>
<organism evidence="3 4">
    <name type="scientific">Aphanomyces stellatus</name>
    <dbReference type="NCBI Taxonomy" id="120398"/>
    <lineage>
        <taxon>Eukaryota</taxon>
        <taxon>Sar</taxon>
        <taxon>Stramenopiles</taxon>
        <taxon>Oomycota</taxon>
        <taxon>Saprolegniomycetes</taxon>
        <taxon>Saprolegniales</taxon>
        <taxon>Verrucalvaceae</taxon>
        <taxon>Aphanomyces</taxon>
    </lineage>
</organism>
<keyword evidence="1" id="KW-0175">Coiled coil</keyword>
<reference evidence="2" key="2">
    <citation type="submission" date="2019-06" db="EMBL/GenBank/DDBJ databases">
        <title>Genomics analysis of Aphanomyces spp. identifies a new class of oomycete effector associated with host adaptation.</title>
        <authorList>
            <person name="Gaulin E."/>
        </authorList>
    </citation>
    <scope>NUCLEOTIDE SEQUENCE</scope>
    <source>
        <strain evidence="2">CBS 578.67</strain>
    </source>
</reference>
<proteinExistence type="predicted"/>
<evidence type="ECO:0000256" key="1">
    <source>
        <dbReference type="SAM" id="Coils"/>
    </source>
</evidence>